<comment type="caution">
    <text evidence="1">The sequence shown here is derived from an EMBL/GenBank/DDBJ whole genome shotgun (WGS) entry which is preliminary data.</text>
</comment>
<protein>
    <submittedName>
        <fullName evidence="1">Uncharacterized protein</fullName>
    </submittedName>
</protein>
<dbReference type="AlphaFoldDB" id="A0AAV3P147"/>
<evidence type="ECO:0000313" key="2">
    <source>
        <dbReference type="Proteomes" id="UP001454036"/>
    </source>
</evidence>
<evidence type="ECO:0000313" key="1">
    <source>
        <dbReference type="EMBL" id="GAA0143930.1"/>
    </source>
</evidence>
<gene>
    <name evidence="1" type="ORF">LIER_04499</name>
</gene>
<keyword evidence="2" id="KW-1185">Reference proteome</keyword>
<sequence length="84" mass="9445">MSENTQGMTDNPETAKFVYPSAERRETTQRGVNEVVHDTDICVEEQVASNLGEKNLKDNLGPEVIEDTLAKVVEKLQKAKRNKE</sequence>
<name>A0AAV3P147_LITER</name>
<accession>A0AAV3P147</accession>
<reference evidence="1 2" key="1">
    <citation type="submission" date="2024-01" db="EMBL/GenBank/DDBJ databases">
        <title>The complete chloroplast genome sequence of Lithospermum erythrorhizon: insights into the phylogenetic relationship among Boraginaceae species and the maternal lineages of purple gromwells.</title>
        <authorList>
            <person name="Okada T."/>
            <person name="Watanabe K."/>
        </authorList>
    </citation>
    <scope>NUCLEOTIDE SEQUENCE [LARGE SCALE GENOMIC DNA]</scope>
</reference>
<proteinExistence type="predicted"/>
<organism evidence="1 2">
    <name type="scientific">Lithospermum erythrorhizon</name>
    <name type="common">Purple gromwell</name>
    <name type="synonym">Lithospermum officinale var. erythrorhizon</name>
    <dbReference type="NCBI Taxonomy" id="34254"/>
    <lineage>
        <taxon>Eukaryota</taxon>
        <taxon>Viridiplantae</taxon>
        <taxon>Streptophyta</taxon>
        <taxon>Embryophyta</taxon>
        <taxon>Tracheophyta</taxon>
        <taxon>Spermatophyta</taxon>
        <taxon>Magnoliopsida</taxon>
        <taxon>eudicotyledons</taxon>
        <taxon>Gunneridae</taxon>
        <taxon>Pentapetalae</taxon>
        <taxon>asterids</taxon>
        <taxon>lamiids</taxon>
        <taxon>Boraginales</taxon>
        <taxon>Boraginaceae</taxon>
        <taxon>Boraginoideae</taxon>
        <taxon>Lithospermeae</taxon>
        <taxon>Lithospermum</taxon>
    </lineage>
</organism>
<dbReference type="Proteomes" id="UP001454036">
    <property type="component" value="Unassembled WGS sequence"/>
</dbReference>
<dbReference type="EMBL" id="BAABME010000578">
    <property type="protein sequence ID" value="GAA0143930.1"/>
    <property type="molecule type" value="Genomic_DNA"/>
</dbReference>